<accession>A0A0K0E4W1</accession>
<dbReference type="Proteomes" id="UP000035681">
    <property type="component" value="Unplaced"/>
</dbReference>
<dbReference type="InterPro" id="IPR038765">
    <property type="entry name" value="Papain-like_cys_pep_sf"/>
</dbReference>
<organism evidence="6">
    <name type="scientific">Strongyloides stercoralis</name>
    <name type="common">Threadworm</name>
    <dbReference type="NCBI Taxonomy" id="6248"/>
    <lineage>
        <taxon>Eukaryota</taxon>
        <taxon>Metazoa</taxon>
        <taxon>Ecdysozoa</taxon>
        <taxon>Nematoda</taxon>
        <taxon>Chromadorea</taxon>
        <taxon>Rhabditida</taxon>
        <taxon>Tylenchina</taxon>
        <taxon>Panagrolaimomorpha</taxon>
        <taxon>Strongyloidoidea</taxon>
        <taxon>Strongyloididae</taxon>
        <taxon>Strongyloides</taxon>
    </lineage>
</organism>
<dbReference type="STRING" id="6248.A0A0K0E4W1"/>
<dbReference type="AlphaFoldDB" id="A0A0K0E4W1"/>
<dbReference type="GO" id="GO:0008234">
    <property type="term" value="F:cysteine-type peptidase activity"/>
    <property type="evidence" value="ECO:0007669"/>
    <property type="project" value="InterPro"/>
</dbReference>
<keyword evidence="2" id="KW-0645">Protease</keyword>
<dbReference type="Gene3D" id="3.30.310.130">
    <property type="entry name" value="Ubiquitin-related"/>
    <property type="match status" value="1"/>
</dbReference>
<dbReference type="InterPro" id="IPR003653">
    <property type="entry name" value="Peptidase_C48_C"/>
</dbReference>
<keyword evidence="3" id="KW-0378">Hydrolase</keyword>
<evidence type="ECO:0000256" key="1">
    <source>
        <dbReference type="ARBA" id="ARBA00005234"/>
    </source>
</evidence>
<dbReference type="SUPFAM" id="SSF54001">
    <property type="entry name" value="Cysteine proteinases"/>
    <property type="match status" value="1"/>
</dbReference>
<keyword evidence="5" id="KW-1185">Reference proteome</keyword>
<evidence type="ECO:0000313" key="6">
    <source>
        <dbReference type="WBParaSite" id="SSTP_0000453000.1"/>
    </source>
</evidence>
<proteinExistence type="inferred from homology"/>
<feature type="domain" description="Ubiquitin-like protease family profile" evidence="4">
    <location>
        <begin position="48"/>
        <end position="142"/>
    </location>
</feature>
<comment type="similarity">
    <text evidence="1">Belongs to the peptidase C48 family.</text>
</comment>
<reference evidence="6" key="1">
    <citation type="submission" date="2015-08" db="UniProtKB">
        <authorList>
            <consortium name="WormBaseParasite"/>
        </authorList>
    </citation>
    <scope>IDENTIFICATION</scope>
</reference>
<sequence length="197" mass="23280">MARNRSLKKSNSFREEIKKSIDKLTDSGFFKVEKNNESVNNSDSVYTSIFIFKSFIVGSLPTEPFCVSVFVEYIEACCSSLRNKYPDKEFYCDRSKIKKIEIKDMHQQNNNHDCGLFLIEFIRQIMINPKSLENLILGLSSKDVFPDFSVSLKRDLLKYYMYSKANVKKWRMLYELENFYVKNFSKEKNKKNTLRIS</sequence>
<dbReference type="WBParaSite" id="TCONS_00016701.p1">
    <property type="protein sequence ID" value="TCONS_00016701.p1"/>
    <property type="gene ID" value="XLOC_011356"/>
</dbReference>
<evidence type="ECO:0000313" key="5">
    <source>
        <dbReference type="Proteomes" id="UP000035681"/>
    </source>
</evidence>
<evidence type="ECO:0000256" key="3">
    <source>
        <dbReference type="ARBA" id="ARBA00022801"/>
    </source>
</evidence>
<evidence type="ECO:0000313" key="7">
    <source>
        <dbReference type="WBParaSite" id="TCONS_00016701.p1"/>
    </source>
</evidence>
<dbReference type="GO" id="GO:0006508">
    <property type="term" value="P:proteolysis"/>
    <property type="evidence" value="ECO:0007669"/>
    <property type="project" value="UniProtKB-KW"/>
</dbReference>
<evidence type="ECO:0000256" key="2">
    <source>
        <dbReference type="ARBA" id="ARBA00022670"/>
    </source>
</evidence>
<name>A0A0K0E4W1_STRER</name>
<evidence type="ECO:0000259" key="4">
    <source>
        <dbReference type="Pfam" id="PF02902"/>
    </source>
</evidence>
<protein>
    <submittedName>
        <fullName evidence="6 7">ULP_PROTEASE domain-containing protein</fullName>
    </submittedName>
</protein>
<dbReference type="Pfam" id="PF02902">
    <property type="entry name" value="Peptidase_C48"/>
    <property type="match status" value="1"/>
</dbReference>
<dbReference type="Gene3D" id="1.10.418.20">
    <property type="match status" value="1"/>
</dbReference>
<dbReference type="WBParaSite" id="SSTP_0000453000.1">
    <property type="protein sequence ID" value="SSTP_0000453000.1"/>
    <property type="gene ID" value="SSTP_0000453000"/>
</dbReference>